<protein>
    <submittedName>
        <fullName evidence="2">Uncharacterized protein</fullName>
    </submittedName>
</protein>
<evidence type="ECO:0000256" key="1">
    <source>
        <dbReference type="SAM" id="Phobius"/>
    </source>
</evidence>
<evidence type="ECO:0000313" key="2">
    <source>
        <dbReference type="EMBL" id="MBJ6752837.1"/>
    </source>
</evidence>
<dbReference type="EMBL" id="JAEMHL010000028">
    <property type="protein sequence ID" value="MBJ6752837.1"/>
    <property type="molecule type" value="Genomic_DNA"/>
</dbReference>
<keyword evidence="1" id="KW-0812">Transmembrane</keyword>
<keyword evidence="1" id="KW-0472">Membrane</keyword>
<accession>A0ABS0YLS7</accession>
<organism evidence="2 3">
    <name type="scientific">Geomonas anaerohicana</name>
    <dbReference type="NCBI Taxonomy" id="2798583"/>
    <lineage>
        <taxon>Bacteria</taxon>
        <taxon>Pseudomonadati</taxon>
        <taxon>Thermodesulfobacteriota</taxon>
        <taxon>Desulfuromonadia</taxon>
        <taxon>Geobacterales</taxon>
        <taxon>Geobacteraceae</taxon>
        <taxon>Geomonas</taxon>
    </lineage>
</organism>
<keyword evidence="3" id="KW-1185">Reference proteome</keyword>
<proteinExistence type="predicted"/>
<comment type="caution">
    <text evidence="2">The sequence shown here is derived from an EMBL/GenBank/DDBJ whole genome shotgun (WGS) entry which is preliminary data.</text>
</comment>
<dbReference type="Proteomes" id="UP000614714">
    <property type="component" value="Unassembled WGS sequence"/>
</dbReference>
<reference evidence="2 3" key="1">
    <citation type="submission" date="2020-12" db="EMBL/GenBank/DDBJ databases">
        <title>Geomonas sp. Red421, isolated from paddy soil.</title>
        <authorList>
            <person name="Xu Z."/>
            <person name="Zhang Z."/>
            <person name="Masuda Y."/>
            <person name="Itoh H."/>
            <person name="Senoo K."/>
        </authorList>
    </citation>
    <scope>NUCLEOTIDE SEQUENCE [LARGE SCALE GENOMIC DNA]</scope>
    <source>
        <strain evidence="2 3">Red421</strain>
    </source>
</reference>
<feature type="transmembrane region" description="Helical" evidence="1">
    <location>
        <begin position="174"/>
        <end position="195"/>
    </location>
</feature>
<dbReference type="RefSeq" id="WP_199391226.1">
    <property type="nucleotide sequence ID" value="NZ_JAEMHL010000028.1"/>
</dbReference>
<gene>
    <name evidence="2" type="ORF">JFN91_21695</name>
</gene>
<keyword evidence="1" id="KW-1133">Transmembrane helix</keyword>
<evidence type="ECO:0000313" key="3">
    <source>
        <dbReference type="Proteomes" id="UP000614714"/>
    </source>
</evidence>
<feature type="transmembrane region" description="Helical" evidence="1">
    <location>
        <begin position="207"/>
        <end position="225"/>
    </location>
</feature>
<sequence>MQNQYKLPTEIEDLITLVLDTFSKEAMRLRDTSVLTAAKELLESFFIIASQLGTKEHDRALMLLEQQLKAAKKHSATSRSNLKERFVTVLRKPDHKMSTELNNYMKNNKIRRQYADPEIIRMEKLSHDTFAHCIELLNGVESLKGEINCHFFALDLRMHFGIFTRLWLQRIFSFLFKHAFIILISVFIGGIGYSWVVSQGKILASRIFNVNFYGMTVLILVAGLFKEYILSKKIKSIRLKIERQLLFPVLYHVTHANIQGLLHETMSRGVGPRCPGES</sequence>
<name>A0ABS0YLS7_9BACT</name>